<organism evidence="7 8">
    <name type="scientific">Piscinibacter koreensis</name>
    <dbReference type="NCBI Taxonomy" id="2742824"/>
    <lineage>
        <taxon>Bacteria</taxon>
        <taxon>Pseudomonadati</taxon>
        <taxon>Pseudomonadota</taxon>
        <taxon>Betaproteobacteria</taxon>
        <taxon>Burkholderiales</taxon>
        <taxon>Sphaerotilaceae</taxon>
        <taxon>Piscinibacter</taxon>
    </lineage>
</organism>
<keyword evidence="2" id="KW-0488">Methylation</keyword>
<evidence type="ECO:0000256" key="2">
    <source>
        <dbReference type="ARBA" id="ARBA00022481"/>
    </source>
</evidence>
<comment type="subcellular location">
    <subcellularLocation>
        <location evidence="1">Membrane</location>
        <topology evidence="1">Single-pass membrane protein</topology>
    </subcellularLocation>
</comment>
<evidence type="ECO:0000256" key="4">
    <source>
        <dbReference type="ARBA" id="ARBA00022989"/>
    </source>
</evidence>
<accession>A0A7Y6NM30</accession>
<evidence type="ECO:0000256" key="6">
    <source>
        <dbReference type="SAM" id="Phobius"/>
    </source>
</evidence>
<name>A0A7Y6NM30_9BURK</name>
<dbReference type="Proteomes" id="UP000529637">
    <property type="component" value="Unassembled WGS sequence"/>
</dbReference>
<dbReference type="GO" id="GO:0016020">
    <property type="term" value="C:membrane"/>
    <property type="evidence" value="ECO:0007669"/>
    <property type="project" value="UniProtKB-SubCell"/>
</dbReference>
<evidence type="ECO:0000313" key="8">
    <source>
        <dbReference type="Proteomes" id="UP000529637"/>
    </source>
</evidence>
<keyword evidence="5 6" id="KW-0472">Membrane</keyword>
<dbReference type="SUPFAM" id="SSF54523">
    <property type="entry name" value="Pili subunits"/>
    <property type="match status" value="1"/>
</dbReference>
<protein>
    <submittedName>
        <fullName evidence="7">Prepilin-type N-terminal cleavage/methylation domain-containing protein</fullName>
    </submittedName>
</protein>
<sequence length="184" mass="19615">MSAPGSSRTPLIAAAGGSAAGTRLTPAVRGRRALARGFTLIEVMIVLVIIGVTAAVVSLNLRDASETQLEREAARLAALLEWGRAESRASGRVAVWRPGAAPEQSDQLPVGFQFLGLPRSIEFPTRWLDGEVVAEVIDQPVVVLGPEPMIPPQRVVLRLHDRQLMLTTDGLGPFVISAASEIPR</sequence>
<evidence type="ECO:0000256" key="3">
    <source>
        <dbReference type="ARBA" id="ARBA00022692"/>
    </source>
</evidence>
<dbReference type="InterPro" id="IPR012902">
    <property type="entry name" value="N_methyl_site"/>
</dbReference>
<dbReference type="InterPro" id="IPR045584">
    <property type="entry name" value="Pilin-like"/>
</dbReference>
<dbReference type="PRINTS" id="PR00885">
    <property type="entry name" value="BCTERIALGSPH"/>
</dbReference>
<evidence type="ECO:0000256" key="1">
    <source>
        <dbReference type="ARBA" id="ARBA00004167"/>
    </source>
</evidence>
<feature type="transmembrane region" description="Helical" evidence="6">
    <location>
        <begin position="38"/>
        <end position="61"/>
    </location>
</feature>
<dbReference type="GO" id="GO:0015627">
    <property type="term" value="C:type II protein secretion system complex"/>
    <property type="evidence" value="ECO:0007669"/>
    <property type="project" value="InterPro"/>
</dbReference>
<dbReference type="GO" id="GO:0015628">
    <property type="term" value="P:protein secretion by the type II secretion system"/>
    <property type="evidence" value="ECO:0007669"/>
    <property type="project" value="InterPro"/>
</dbReference>
<dbReference type="AlphaFoldDB" id="A0A7Y6NM30"/>
<dbReference type="EMBL" id="JABWMJ010000003">
    <property type="protein sequence ID" value="NUZ05621.1"/>
    <property type="molecule type" value="Genomic_DNA"/>
</dbReference>
<proteinExistence type="predicted"/>
<dbReference type="PROSITE" id="PS00409">
    <property type="entry name" value="PROKAR_NTER_METHYL"/>
    <property type="match status" value="1"/>
</dbReference>
<evidence type="ECO:0000313" key="7">
    <source>
        <dbReference type="EMBL" id="NUZ05621.1"/>
    </source>
</evidence>
<dbReference type="NCBIfam" id="TIGR02532">
    <property type="entry name" value="IV_pilin_GFxxxE"/>
    <property type="match status" value="1"/>
</dbReference>
<keyword evidence="4 6" id="KW-1133">Transmembrane helix</keyword>
<evidence type="ECO:0000256" key="5">
    <source>
        <dbReference type="ARBA" id="ARBA00023136"/>
    </source>
</evidence>
<dbReference type="Pfam" id="PF07963">
    <property type="entry name" value="N_methyl"/>
    <property type="match status" value="1"/>
</dbReference>
<keyword evidence="3 6" id="KW-0812">Transmembrane</keyword>
<reference evidence="7 8" key="1">
    <citation type="submission" date="2020-06" db="EMBL/GenBank/DDBJ databases">
        <title>Schlegella sp. ID0723 isolated from air conditioner.</title>
        <authorList>
            <person name="Kim D.Y."/>
            <person name="Kim D.-U."/>
        </authorList>
    </citation>
    <scope>NUCLEOTIDE SEQUENCE [LARGE SCALE GENOMIC DNA]</scope>
    <source>
        <strain evidence="7 8">ID0723</strain>
    </source>
</reference>
<dbReference type="InterPro" id="IPR002416">
    <property type="entry name" value="T2SS_protein-GspH"/>
</dbReference>
<comment type="caution">
    <text evidence="7">The sequence shown here is derived from an EMBL/GenBank/DDBJ whole genome shotgun (WGS) entry which is preliminary data.</text>
</comment>
<dbReference type="Gene3D" id="3.30.700.10">
    <property type="entry name" value="Glycoprotein, Type 4 Pilin"/>
    <property type="match status" value="1"/>
</dbReference>
<gene>
    <name evidence="7" type="ORF">HQN59_07575</name>
</gene>
<keyword evidence="8" id="KW-1185">Reference proteome</keyword>